<keyword evidence="2" id="KW-1185">Reference proteome</keyword>
<protein>
    <submittedName>
        <fullName evidence="1">Uncharacterized protein</fullName>
    </submittedName>
</protein>
<proteinExistence type="predicted"/>
<comment type="caution">
    <text evidence="1">The sequence shown here is derived from an EMBL/GenBank/DDBJ whole genome shotgun (WGS) entry which is preliminary data.</text>
</comment>
<evidence type="ECO:0000313" key="2">
    <source>
        <dbReference type="Proteomes" id="UP001396334"/>
    </source>
</evidence>
<reference evidence="1 2" key="1">
    <citation type="journal article" date="2024" name="G3 (Bethesda)">
        <title>Genome assembly of Hibiscus sabdariffa L. provides insights into metabolisms of medicinal natural products.</title>
        <authorList>
            <person name="Kim T."/>
        </authorList>
    </citation>
    <scope>NUCLEOTIDE SEQUENCE [LARGE SCALE GENOMIC DNA]</scope>
    <source>
        <strain evidence="1">TK-2024</strain>
        <tissue evidence="1">Old leaves</tissue>
    </source>
</reference>
<gene>
    <name evidence="1" type="ORF">V6N11_001597</name>
</gene>
<dbReference type="PANTHER" id="PTHR11439">
    <property type="entry name" value="GAG-POL-RELATED RETROTRANSPOSON"/>
    <property type="match status" value="1"/>
</dbReference>
<dbReference type="PANTHER" id="PTHR11439:SF496">
    <property type="entry name" value="RNA-DIRECTED DNA POLYMERASE"/>
    <property type="match status" value="1"/>
</dbReference>
<dbReference type="EMBL" id="JBBPBN010000019">
    <property type="protein sequence ID" value="KAK9018627.1"/>
    <property type="molecule type" value="Genomic_DNA"/>
</dbReference>
<organism evidence="1 2">
    <name type="scientific">Hibiscus sabdariffa</name>
    <name type="common">roselle</name>
    <dbReference type="NCBI Taxonomy" id="183260"/>
    <lineage>
        <taxon>Eukaryota</taxon>
        <taxon>Viridiplantae</taxon>
        <taxon>Streptophyta</taxon>
        <taxon>Embryophyta</taxon>
        <taxon>Tracheophyta</taxon>
        <taxon>Spermatophyta</taxon>
        <taxon>Magnoliopsida</taxon>
        <taxon>eudicotyledons</taxon>
        <taxon>Gunneridae</taxon>
        <taxon>Pentapetalae</taxon>
        <taxon>rosids</taxon>
        <taxon>malvids</taxon>
        <taxon>Malvales</taxon>
        <taxon>Malvaceae</taxon>
        <taxon>Malvoideae</taxon>
        <taxon>Hibiscus</taxon>
    </lineage>
</organism>
<name>A0ABR2S095_9ROSI</name>
<dbReference type="Proteomes" id="UP001396334">
    <property type="component" value="Unassembled WGS sequence"/>
</dbReference>
<evidence type="ECO:0000313" key="1">
    <source>
        <dbReference type="EMBL" id="KAK9018627.1"/>
    </source>
</evidence>
<accession>A0ABR2S095</accession>
<dbReference type="CDD" id="cd09272">
    <property type="entry name" value="RNase_HI_RT_Ty1"/>
    <property type="match status" value="1"/>
</dbReference>
<sequence>MTWSLLQANTHHCHATFLCHILDQANIRAVRDVGASEEELRIKGYTDASFQTDKDDSRSQSGFVFCLNGGAVSWKSSKQETVANSTTEDEYIAASEAAKEAVWIKKFITGLGDIPSISDAVDLYCDNNGAIAQAKEPRSHQRSKHILRRFHLIREIIDRGDVEICKVHTDDNIADPLTKPLAQQKHDRHTESLGIRYIKNPKVAAQASPLDLRRLLLAREQGCAIFRLFRKEFPSSCSLVYSGGLSRDLDEIFVEIQDPRFPARSDQPRQAENSSTYRDTYLGRQGKYNRDCNMISIFFQTPLNQERVKPRPKISAEPILSPSTQILLGVQVSAERSATLLGLLYLMTSRIVINVISFILDSQYFLHSSSGEKFVERKIYLFDIRRVKLKERMNAVHVREKRYELTPPRNSGNEEVTAFPPRNIMYKQDKQLQDLWISQ</sequence>